<accession>A0A974H3D4</accession>
<evidence type="ECO:0000313" key="1">
    <source>
        <dbReference type="EMBL" id="OCT63469.1"/>
    </source>
</evidence>
<dbReference type="AlphaFoldDB" id="A0A974H3D4"/>
<protein>
    <submittedName>
        <fullName evidence="1">Uncharacterized protein</fullName>
    </submittedName>
</protein>
<reference evidence="2" key="1">
    <citation type="journal article" date="2016" name="Nature">
        <title>Genome evolution in the allotetraploid frog Xenopus laevis.</title>
        <authorList>
            <person name="Session A.M."/>
            <person name="Uno Y."/>
            <person name="Kwon T."/>
            <person name="Chapman J.A."/>
            <person name="Toyoda A."/>
            <person name="Takahashi S."/>
            <person name="Fukui A."/>
            <person name="Hikosaka A."/>
            <person name="Suzuki A."/>
            <person name="Kondo M."/>
            <person name="van Heeringen S.J."/>
            <person name="Quigley I."/>
            <person name="Heinz S."/>
            <person name="Ogino H."/>
            <person name="Ochi H."/>
            <person name="Hellsten U."/>
            <person name="Lyons J.B."/>
            <person name="Simakov O."/>
            <person name="Putnam N."/>
            <person name="Stites J."/>
            <person name="Kuroki Y."/>
            <person name="Tanaka T."/>
            <person name="Michiue T."/>
            <person name="Watanabe M."/>
            <person name="Bogdanovic O."/>
            <person name="Lister R."/>
            <person name="Georgiou G."/>
            <person name="Paranjpe S.S."/>
            <person name="van Kruijsbergen I."/>
            <person name="Shu S."/>
            <person name="Carlson J."/>
            <person name="Kinoshita T."/>
            <person name="Ohta Y."/>
            <person name="Mawaribuchi S."/>
            <person name="Jenkins J."/>
            <person name="Grimwood J."/>
            <person name="Schmutz J."/>
            <person name="Mitros T."/>
            <person name="Mozaffari S.V."/>
            <person name="Suzuki Y."/>
            <person name="Haramoto Y."/>
            <person name="Yamamoto T.S."/>
            <person name="Takagi C."/>
            <person name="Heald R."/>
            <person name="Miller K."/>
            <person name="Haudenschild C."/>
            <person name="Kitzman J."/>
            <person name="Nakayama T."/>
            <person name="Izutsu Y."/>
            <person name="Robert J."/>
            <person name="Fortriede J."/>
            <person name="Burns K."/>
            <person name="Lotay V."/>
            <person name="Karimi K."/>
            <person name="Yasuoka Y."/>
            <person name="Dichmann D.S."/>
            <person name="Flajnik M.F."/>
            <person name="Houston D.W."/>
            <person name="Shendure J."/>
            <person name="DuPasquier L."/>
            <person name="Vize P.D."/>
            <person name="Zorn A.M."/>
            <person name="Ito M."/>
            <person name="Marcotte E.M."/>
            <person name="Wallingford J.B."/>
            <person name="Ito Y."/>
            <person name="Asashima M."/>
            <person name="Ueno N."/>
            <person name="Matsuda Y."/>
            <person name="Veenstra G.J."/>
            <person name="Fujiyama A."/>
            <person name="Harland R.M."/>
            <person name="Taira M."/>
            <person name="Rokhsar D.S."/>
        </authorList>
    </citation>
    <scope>NUCLEOTIDE SEQUENCE [LARGE SCALE GENOMIC DNA]</scope>
    <source>
        <strain evidence="2">J</strain>
    </source>
</reference>
<name>A0A974H3D4_XENLA</name>
<proteinExistence type="predicted"/>
<dbReference type="EMBL" id="CM004482">
    <property type="protein sequence ID" value="OCT63469.1"/>
    <property type="molecule type" value="Genomic_DNA"/>
</dbReference>
<sequence length="132" mass="14846">MSDNGRTRAQDVYAERMTYLRDTDSLVYCKGACYNYKITGLYKPIIQPKGSLSGRGNRQLANHNQCTTSGSIMKCSPPDKIDRDLSPSALWHFHQALSQCGICWQLDQCVLCLIPDNTEPDHSIKATLYSQL</sequence>
<evidence type="ECO:0000313" key="2">
    <source>
        <dbReference type="Proteomes" id="UP000694892"/>
    </source>
</evidence>
<gene>
    <name evidence="1" type="ORF">XELAEV_18044566mg</name>
</gene>
<dbReference type="Proteomes" id="UP000694892">
    <property type="component" value="Chromosome 9_10L"/>
</dbReference>
<organism evidence="1 2">
    <name type="scientific">Xenopus laevis</name>
    <name type="common">African clawed frog</name>
    <dbReference type="NCBI Taxonomy" id="8355"/>
    <lineage>
        <taxon>Eukaryota</taxon>
        <taxon>Metazoa</taxon>
        <taxon>Chordata</taxon>
        <taxon>Craniata</taxon>
        <taxon>Vertebrata</taxon>
        <taxon>Euteleostomi</taxon>
        <taxon>Amphibia</taxon>
        <taxon>Batrachia</taxon>
        <taxon>Anura</taxon>
        <taxon>Pipoidea</taxon>
        <taxon>Pipidae</taxon>
        <taxon>Xenopodinae</taxon>
        <taxon>Xenopus</taxon>
        <taxon>Xenopus</taxon>
    </lineage>
</organism>